<protein>
    <recommendedName>
        <fullName evidence="3">EF-hand domain-containing protein</fullName>
    </recommendedName>
</protein>
<dbReference type="Proteomes" id="UP000789833">
    <property type="component" value="Unassembled WGS sequence"/>
</dbReference>
<evidence type="ECO:0000313" key="2">
    <source>
        <dbReference type="Proteomes" id="UP000789833"/>
    </source>
</evidence>
<proteinExistence type="predicted"/>
<comment type="caution">
    <text evidence="1">The sequence shown here is derived from an EMBL/GenBank/DDBJ whole genome shotgun (WGS) entry which is preliminary data.</text>
</comment>
<evidence type="ECO:0000313" key="1">
    <source>
        <dbReference type="EMBL" id="CAG9620259.1"/>
    </source>
</evidence>
<gene>
    <name evidence="1" type="ORF">BACCIP111883_01027</name>
</gene>
<dbReference type="RefSeq" id="WP_230500194.1">
    <property type="nucleotide sequence ID" value="NZ_CAKJTJ010000004.1"/>
</dbReference>
<keyword evidence="2" id="KW-1185">Reference proteome</keyword>
<accession>A0ABM8YKC9</accession>
<reference evidence="1 2" key="1">
    <citation type="submission" date="2021-10" db="EMBL/GenBank/DDBJ databases">
        <authorList>
            <person name="Criscuolo A."/>
        </authorList>
    </citation>
    <scope>NUCLEOTIDE SEQUENCE [LARGE SCALE GENOMIC DNA]</scope>
    <source>
        <strain evidence="2">CIP 111883</strain>
    </source>
</reference>
<evidence type="ECO:0008006" key="3">
    <source>
        <dbReference type="Google" id="ProtNLM"/>
    </source>
</evidence>
<organism evidence="1 2">
    <name type="scientific">Sutcliffiella rhizosphaerae</name>
    <dbReference type="NCBI Taxonomy" id="2880967"/>
    <lineage>
        <taxon>Bacteria</taxon>
        <taxon>Bacillati</taxon>
        <taxon>Bacillota</taxon>
        <taxon>Bacilli</taxon>
        <taxon>Bacillales</taxon>
        <taxon>Bacillaceae</taxon>
        <taxon>Sutcliffiella</taxon>
    </lineage>
</organism>
<dbReference type="EMBL" id="CAKJTJ010000004">
    <property type="protein sequence ID" value="CAG9620259.1"/>
    <property type="molecule type" value="Genomic_DNA"/>
</dbReference>
<sequence length="335" mass="37783">MKKALDKEKDWVRTQTSAAAVIHGVIKYTDKKDLSLVDVIGLTGHAFRINIDPIEVNVAGPTAFPGGYLIRKNLTNLGFISNLADPEAPVPPDKLERTLQLIQDSIDRGIPAITFDLFIPEFGLIYGYDDDLQTFYAKDCSKDGEVSYEDFANINGVLYTTTVGESLPHSKYEMLRMALDTILDHSYGREWQHIFQDKYVIGLKAYDTWIDVLHRRQADPHGNAFNALVVSDAREFAVKFLHDLSKNWDGTNIVERGVRKFSSEAEKHFSKVANALVELRELFPFPGGGDPLDSIRVEKGIELLTIAKNAEIDGIKTLETLANFMKNYYAEKWIH</sequence>
<name>A0ABM8YKC9_9BACI</name>